<evidence type="ECO:0000313" key="2">
    <source>
        <dbReference type="Proteomes" id="UP000762676"/>
    </source>
</evidence>
<keyword evidence="2" id="KW-1185">Reference proteome</keyword>
<gene>
    <name evidence="1" type="ORF">ElyMa_000210700</name>
</gene>
<name>A0AAV4EXJ7_9GAST</name>
<evidence type="ECO:0000313" key="1">
    <source>
        <dbReference type="EMBL" id="GFR65742.1"/>
    </source>
</evidence>
<dbReference type="AlphaFoldDB" id="A0AAV4EXJ7"/>
<dbReference type="Proteomes" id="UP000762676">
    <property type="component" value="Unassembled WGS sequence"/>
</dbReference>
<dbReference type="EMBL" id="BMAT01000403">
    <property type="protein sequence ID" value="GFR65742.1"/>
    <property type="molecule type" value="Genomic_DNA"/>
</dbReference>
<protein>
    <submittedName>
        <fullName evidence="1">Uncharacterized protein</fullName>
    </submittedName>
</protein>
<comment type="caution">
    <text evidence="1">The sequence shown here is derived from an EMBL/GenBank/DDBJ whole genome shotgun (WGS) entry which is preliminary data.</text>
</comment>
<proteinExistence type="predicted"/>
<accession>A0AAV4EXJ7</accession>
<organism evidence="1 2">
    <name type="scientific">Elysia marginata</name>
    <dbReference type="NCBI Taxonomy" id="1093978"/>
    <lineage>
        <taxon>Eukaryota</taxon>
        <taxon>Metazoa</taxon>
        <taxon>Spiralia</taxon>
        <taxon>Lophotrochozoa</taxon>
        <taxon>Mollusca</taxon>
        <taxon>Gastropoda</taxon>
        <taxon>Heterobranchia</taxon>
        <taxon>Euthyneura</taxon>
        <taxon>Panpulmonata</taxon>
        <taxon>Sacoglossa</taxon>
        <taxon>Placobranchoidea</taxon>
        <taxon>Plakobranchidae</taxon>
        <taxon>Elysia</taxon>
    </lineage>
</organism>
<sequence>MSLMDSITAITWVSLFGEVLHRSRDRESCRIVVASIRGATIKFKHGVANKNGHVADPRQYRHAVRLQEWRPIRDLIDD</sequence>
<reference evidence="1 2" key="1">
    <citation type="journal article" date="2021" name="Elife">
        <title>Chloroplast acquisition without the gene transfer in kleptoplastic sea slugs, Plakobranchus ocellatus.</title>
        <authorList>
            <person name="Maeda T."/>
            <person name="Takahashi S."/>
            <person name="Yoshida T."/>
            <person name="Shimamura S."/>
            <person name="Takaki Y."/>
            <person name="Nagai Y."/>
            <person name="Toyoda A."/>
            <person name="Suzuki Y."/>
            <person name="Arimoto A."/>
            <person name="Ishii H."/>
            <person name="Satoh N."/>
            <person name="Nishiyama T."/>
            <person name="Hasebe M."/>
            <person name="Maruyama T."/>
            <person name="Minagawa J."/>
            <person name="Obokata J."/>
            <person name="Shigenobu S."/>
        </authorList>
    </citation>
    <scope>NUCLEOTIDE SEQUENCE [LARGE SCALE GENOMIC DNA]</scope>
</reference>